<protein>
    <recommendedName>
        <fullName evidence="1">Serine protease gd N-terminal domain-containing protein</fullName>
    </recommendedName>
</protein>
<dbReference type="AlphaFoldDB" id="A0AAD7Z945"/>
<dbReference type="Proteomes" id="UP001233999">
    <property type="component" value="Unassembled WGS sequence"/>
</dbReference>
<dbReference type="EMBL" id="JASPKZ010009805">
    <property type="protein sequence ID" value="KAJ9576186.1"/>
    <property type="molecule type" value="Genomic_DNA"/>
</dbReference>
<evidence type="ECO:0000259" key="1">
    <source>
        <dbReference type="Pfam" id="PF16030"/>
    </source>
</evidence>
<dbReference type="Pfam" id="PF16030">
    <property type="entry name" value="GD_N"/>
    <property type="match status" value="2"/>
</dbReference>
<accession>A0AAD7Z945</accession>
<gene>
    <name evidence="2" type="ORF">L9F63_006919</name>
</gene>
<organism evidence="2 3">
    <name type="scientific">Diploptera punctata</name>
    <name type="common">Pacific beetle cockroach</name>
    <dbReference type="NCBI Taxonomy" id="6984"/>
    <lineage>
        <taxon>Eukaryota</taxon>
        <taxon>Metazoa</taxon>
        <taxon>Ecdysozoa</taxon>
        <taxon>Arthropoda</taxon>
        <taxon>Hexapoda</taxon>
        <taxon>Insecta</taxon>
        <taxon>Pterygota</taxon>
        <taxon>Neoptera</taxon>
        <taxon>Polyneoptera</taxon>
        <taxon>Dictyoptera</taxon>
        <taxon>Blattodea</taxon>
        <taxon>Blaberoidea</taxon>
        <taxon>Blaberidae</taxon>
        <taxon>Diplopterinae</taxon>
        <taxon>Diploptera</taxon>
    </lineage>
</organism>
<keyword evidence="3" id="KW-1185">Reference proteome</keyword>
<name>A0AAD7Z945_DIPPU</name>
<proteinExistence type="predicted"/>
<dbReference type="InterPro" id="IPR031986">
    <property type="entry name" value="GD_N"/>
</dbReference>
<evidence type="ECO:0000313" key="2">
    <source>
        <dbReference type="EMBL" id="KAJ9576186.1"/>
    </source>
</evidence>
<feature type="domain" description="Serine protease gd N-terminal" evidence="1">
    <location>
        <begin position="252"/>
        <end position="352"/>
    </location>
</feature>
<comment type="caution">
    <text evidence="2">The sequence shown here is derived from an EMBL/GenBank/DDBJ whole genome shotgun (WGS) entry which is preliminary data.</text>
</comment>
<feature type="domain" description="Serine protease gd N-terminal" evidence="1">
    <location>
        <begin position="81"/>
        <end position="183"/>
    </location>
</feature>
<evidence type="ECO:0000313" key="3">
    <source>
        <dbReference type="Proteomes" id="UP001233999"/>
    </source>
</evidence>
<reference evidence="2" key="1">
    <citation type="journal article" date="2023" name="IScience">
        <title>Live-bearing cockroach genome reveals convergent evolutionary mechanisms linked to viviparity in insects and beyond.</title>
        <authorList>
            <person name="Fouks B."/>
            <person name="Harrison M.C."/>
            <person name="Mikhailova A.A."/>
            <person name="Marchal E."/>
            <person name="English S."/>
            <person name="Carruthers M."/>
            <person name="Jennings E.C."/>
            <person name="Chiamaka E.L."/>
            <person name="Frigard R.A."/>
            <person name="Pippel M."/>
            <person name="Attardo G.M."/>
            <person name="Benoit J.B."/>
            <person name="Bornberg-Bauer E."/>
            <person name="Tobe S.S."/>
        </authorList>
    </citation>
    <scope>NUCLEOTIDE SEQUENCE</scope>
    <source>
        <strain evidence="2">Stay&amp;Tobe</strain>
    </source>
</reference>
<sequence length="372" mass="41318">MINTEPKATCNTNSSRCELFKSRKGSQILQEVSVQSVTCAIQQSSIPTRKLKMRWRSSVQVVLVAVLTVLEQSVCQFVPDSPCPNVFTYQRDDGSRRYYGLIVVPNPLPYLAIELIVSLYITDNVPQNSRARLNLVNSNAWLNLAGGDTSPIEYRLDFPLISPLATIKDITVNQQVVCRGRKPSSTNILTTLTIQHSIFNDKCSSSSLQCPYNIQNSGGNSIQNLPPPETAFPSISISSGNNNQQVGPVPASSCPDIFSYQKDDFGNWYGLIRIPNPYPIVAIDLRVSIYLTEYGFKGSRGSLELVNNLSQEWNRMMTGEQYSVPYRLTFPLQSPLPTIKSIAANGQKFVQEEDQLLPSSQGVTWTATTYNS</sequence>
<feature type="non-terminal residue" evidence="2">
    <location>
        <position position="372"/>
    </location>
</feature>
<reference evidence="2" key="2">
    <citation type="submission" date="2023-05" db="EMBL/GenBank/DDBJ databases">
        <authorList>
            <person name="Fouks B."/>
        </authorList>
    </citation>
    <scope>NUCLEOTIDE SEQUENCE</scope>
    <source>
        <strain evidence="2">Stay&amp;Tobe</strain>
        <tissue evidence="2">Testes</tissue>
    </source>
</reference>